<name>F4LR69_TEPAE</name>
<feature type="transmembrane region" description="Helical" evidence="1">
    <location>
        <begin position="387"/>
        <end position="405"/>
    </location>
</feature>
<dbReference type="AlphaFoldDB" id="F4LR69"/>
<dbReference type="Pfam" id="PF01970">
    <property type="entry name" value="TctA"/>
    <property type="match status" value="1"/>
</dbReference>
<keyword evidence="1" id="KW-0472">Membrane</keyword>
<feature type="domain" description="DUF112" evidence="2">
    <location>
        <begin position="19"/>
        <end position="436"/>
    </location>
</feature>
<keyword evidence="1" id="KW-0812">Transmembrane</keyword>
<evidence type="ECO:0000256" key="1">
    <source>
        <dbReference type="SAM" id="Phobius"/>
    </source>
</evidence>
<organism evidence="3 4">
    <name type="scientific">Tepidanaerobacter acetatoxydans (strain DSM 21804 / JCM 16047 / Re1)</name>
    <dbReference type="NCBI Taxonomy" id="1209989"/>
    <lineage>
        <taxon>Bacteria</taxon>
        <taxon>Bacillati</taxon>
        <taxon>Bacillota</taxon>
        <taxon>Clostridia</taxon>
        <taxon>Thermosediminibacterales</taxon>
        <taxon>Tepidanaerobacteraceae</taxon>
        <taxon>Tepidanaerobacter</taxon>
    </lineage>
</organism>
<feature type="transmembrane region" description="Helical" evidence="1">
    <location>
        <begin position="316"/>
        <end position="340"/>
    </location>
</feature>
<dbReference type="STRING" id="1209989.TepRe1_2099"/>
<dbReference type="OrthoDB" id="9781349at2"/>
<dbReference type="eggNOG" id="COG3333">
    <property type="taxonomic scope" value="Bacteria"/>
</dbReference>
<feature type="transmembrane region" description="Helical" evidence="1">
    <location>
        <begin position="352"/>
        <end position="375"/>
    </location>
</feature>
<dbReference type="InterPro" id="IPR002823">
    <property type="entry name" value="DUF112_TM"/>
</dbReference>
<feature type="transmembrane region" description="Helical" evidence="1">
    <location>
        <begin position="20"/>
        <end position="47"/>
    </location>
</feature>
<dbReference type="RefSeq" id="WP_013779142.1">
    <property type="nucleotide sequence ID" value="NC_015519.1"/>
</dbReference>
<keyword evidence="1" id="KW-1133">Transmembrane helix</keyword>
<evidence type="ECO:0000313" key="3">
    <source>
        <dbReference type="EMBL" id="CCP27092.1"/>
    </source>
</evidence>
<keyword evidence="4" id="KW-1185">Reference proteome</keyword>
<accession>L0S5I4</accession>
<protein>
    <recommendedName>
        <fullName evidence="2">DUF112 domain-containing protein</fullName>
    </recommendedName>
</protein>
<sequence length="499" mass="52555">MFELLLAGLKIALTPRMFFLLILGVSGGIAIGALPGLTATMGVAILLPLTFGMEATAALVMLVGIYIGAIYGGSISAILLKTPGTPAAAATVFDGHTMAQKGEAAKALSMATIASFVGGLVSTILLITISPILANFALRFSAPEYFALAVFGLSIIASISGDNPIKGLLSGMFGLFICTVGMDPVTSFPRFTFGKIELLNGFSVIPILIGLFAVSEALVQMESIFEKDITIQKFKSGIVSIKEIIRVLPVMLKSAVMGTFIGAIPGAGADIAAFVSYNEARRSSKNPEKFGTGILEGIAAPEAGNNGVTGGALVPLLTLGVPGDAVTSILLGALIIQGLQPGPMLFTENADIVYGLFSSMLVGNIIMLILGLTGIRLFSKVVEIPKKIIIPVILSLSIVGSFSINNSIFDVYVMLLFGIIGYFMQKAQMPTSPIILAVILGPMAESNLRKSLLLYQGSIKFLYTRPITAIFLLLSIFSIVSSYMKVENNKQKLKQEHSN</sequence>
<reference evidence="4" key="1">
    <citation type="journal article" date="2013" name="Genome Announc.">
        <title>First genome sequence of a syntrophic acetate-oxidizing bacterium, Tepidanaerobacter acetatoxydans strain Re1.</title>
        <authorList>
            <person name="Manzoor S."/>
            <person name="Bongcam-Rudloff E."/>
            <person name="Schnurer A."/>
            <person name="Muller B."/>
        </authorList>
    </citation>
    <scope>NUCLEOTIDE SEQUENCE [LARGE SCALE GENOMIC DNA]</scope>
    <source>
        <strain evidence="4">Re1</strain>
    </source>
</reference>
<dbReference type="HOGENOM" id="CLU_022936_2_0_9"/>
<dbReference type="KEGG" id="tae:TepiRe1_2259"/>
<feature type="transmembrane region" description="Helical" evidence="1">
    <location>
        <begin position="198"/>
        <end position="219"/>
    </location>
</feature>
<dbReference type="KEGG" id="tep:TepRe1_2099"/>
<feature type="transmembrane region" description="Helical" evidence="1">
    <location>
        <begin position="167"/>
        <end position="186"/>
    </location>
</feature>
<feature type="transmembrane region" description="Helical" evidence="1">
    <location>
        <begin position="59"/>
        <end position="80"/>
    </location>
</feature>
<dbReference type="PANTHER" id="PTHR35342">
    <property type="entry name" value="TRICARBOXYLIC TRANSPORT PROTEIN"/>
    <property type="match status" value="1"/>
</dbReference>
<dbReference type="PATRIC" id="fig|1209989.3.peg.2598"/>
<evidence type="ECO:0000313" key="4">
    <source>
        <dbReference type="Proteomes" id="UP000010802"/>
    </source>
</evidence>
<feature type="transmembrane region" description="Helical" evidence="1">
    <location>
        <begin position="255"/>
        <end position="277"/>
    </location>
</feature>
<feature type="transmembrane region" description="Helical" evidence="1">
    <location>
        <begin position="462"/>
        <end position="484"/>
    </location>
</feature>
<evidence type="ECO:0000259" key="2">
    <source>
        <dbReference type="Pfam" id="PF01970"/>
    </source>
</evidence>
<dbReference type="PANTHER" id="PTHR35342:SF5">
    <property type="entry name" value="TRICARBOXYLIC TRANSPORT PROTEIN"/>
    <property type="match status" value="1"/>
</dbReference>
<proteinExistence type="predicted"/>
<gene>
    <name evidence="3" type="ordered locus">TEPIRE1_2259</name>
</gene>
<accession>F4LR69</accession>
<dbReference type="EMBL" id="HF563609">
    <property type="protein sequence ID" value="CCP27092.1"/>
    <property type="molecule type" value="Genomic_DNA"/>
</dbReference>
<feature type="transmembrane region" description="Helical" evidence="1">
    <location>
        <begin position="145"/>
        <end position="161"/>
    </location>
</feature>
<dbReference type="Proteomes" id="UP000010802">
    <property type="component" value="Chromosome"/>
</dbReference>
<feature type="transmembrane region" description="Helical" evidence="1">
    <location>
        <begin position="113"/>
        <end position="138"/>
    </location>
</feature>